<evidence type="ECO:0000256" key="3">
    <source>
        <dbReference type="SAM" id="MobiDB-lite"/>
    </source>
</evidence>
<dbReference type="GO" id="GO:0031267">
    <property type="term" value="F:small GTPase binding"/>
    <property type="evidence" value="ECO:0007669"/>
    <property type="project" value="TreeGrafter"/>
</dbReference>
<evidence type="ECO:0000313" key="6">
    <source>
        <dbReference type="Proteomes" id="UP000039865"/>
    </source>
</evidence>
<feature type="compositionally biased region" description="Polar residues" evidence="3">
    <location>
        <begin position="1189"/>
        <end position="1200"/>
    </location>
</feature>
<feature type="region of interest" description="Disordered" evidence="3">
    <location>
        <begin position="1"/>
        <end position="26"/>
    </location>
</feature>
<dbReference type="EMBL" id="CCKQ01017450">
    <property type="protein sequence ID" value="CDW89342.1"/>
    <property type="molecule type" value="Genomic_DNA"/>
</dbReference>
<feature type="compositionally biased region" description="Polar residues" evidence="3">
    <location>
        <begin position="9"/>
        <end position="20"/>
    </location>
</feature>
<organism evidence="5 6">
    <name type="scientific">Stylonychia lemnae</name>
    <name type="common">Ciliate</name>
    <dbReference type="NCBI Taxonomy" id="5949"/>
    <lineage>
        <taxon>Eukaryota</taxon>
        <taxon>Sar</taxon>
        <taxon>Alveolata</taxon>
        <taxon>Ciliophora</taxon>
        <taxon>Intramacronucleata</taxon>
        <taxon>Spirotrichea</taxon>
        <taxon>Stichotrichia</taxon>
        <taxon>Sporadotrichida</taxon>
        <taxon>Oxytrichidae</taxon>
        <taxon>Stylonychinae</taxon>
        <taxon>Stylonychia</taxon>
    </lineage>
</organism>
<dbReference type="InterPro" id="IPR000195">
    <property type="entry name" value="Rab-GAP-TBC_dom"/>
</dbReference>
<dbReference type="GO" id="GO:0005096">
    <property type="term" value="F:GTPase activator activity"/>
    <property type="evidence" value="ECO:0007669"/>
    <property type="project" value="TreeGrafter"/>
</dbReference>
<dbReference type="Gene3D" id="2.130.10.30">
    <property type="entry name" value="Regulator of chromosome condensation 1/beta-lactamase-inhibitor protein II"/>
    <property type="match status" value="1"/>
</dbReference>
<feature type="repeat" description="RCC1" evidence="1">
    <location>
        <begin position="322"/>
        <end position="373"/>
    </location>
</feature>
<dbReference type="PROSITE" id="PS00626">
    <property type="entry name" value="RCC1_2"/>
    <property type="match status" value="1"/>
</dbReference>
<dbReference type="OrthoDB" id="435695at2759"/>
<dbReference type="Gene3D" id="1.10.10.750">
    <property type="entry name" value="Ypt/Rab-GAP domain of gyp1p, domain 1"/>
    <property type="match status" value="1"/>
</dbReference>
<accession>A0A078B7S3</accession>
<dbReference type="PROSITE" id="PS50012">
    <property type="entry name" value="RCC1_3"/>
    <property type="match status" value="2"/>
</dbReference>
<dbReference type="PRINTS" id="PR00633">
    <property type="entry name" value="RCCNDNSATION"/>
</dbReference>
<dbReference type="InterPro" id="IPR050302">
    <property type="entry name" value="Rab_GAP_TBC_domain"/>
</dbReference>
<dbReference type="SMART" id="SM00164">
    <property type="entry name" value="TBC"/>
    <property type="match status" value="1"/>
</dbReference>
<keyword evidence="6" id="KW-1185">Reference proteome</keyword>
<dbReference type="Pfam" id="PF00566">
    <property type="entry name" value="RabGAP-TBC"/>
    <property type="match status" value="1"/>
</dbReference>
<dbReference type="Pfam" id="PF00415">
    <property type="entry name" value="RCC1"/>
    <property type="match status" value="2"/>
</dbReference>
<dbReference type="InterPro" id="IPR009091">
    <property type="entry name" value="RCC1/BLIP-II"/>
</dbReference>
<dbReference type="InParanoid" id="A0A078B7S3"/>
<dbReference type="SUPFAM" id="SSF47923">
    <property type="entry name" value="Ypt/Rab-GAP domain of gyp1p"/>
    <property type="match status" value="2"/>
</dbReference>
<evidence type="ECO:0000256" key="1">
    <source>
        <dbReference type="PROSITE-ProRule" id="PRU00235"/>
    </source>
</evidence>
<dbReference type="PANTHER" id="PTHR47219">
    <property type="entry name" value="RAB GTPASE-ACTIVATING PROTEIN 1-LIKE"/>
    <property type="match status" value="1"/>
</dbReference>
<feature type="repeat" description="RCC1" evidence="1">
    <location>
        <begin position="244"/>
        <end position="296"/>
    </location>
</feature>
<dbReference type="InterPro" id="IPR000408">
    <property type="entry name" value="Reg_chr_condens"/>
</dbReference>
<dbReference type="Gene3D" id="1.10.472.80">
    <property type="entry name" value="Ypt/Rab-GAP domain of gyp1p, domain 3"/>
    <property type="match status" value="1"/>
</dbReference>
<evidence type="ECO:0000256" key="2">
    <source>
        <dbReference type="SAM" id="Coils"/>
    </source>
</evidence>
<dbReference type="InterPro" id="IPR035969">
    <property type="entry name" value="Rab-GAP_TBC_sf"/>
</dbReference>
<dbReference type="Proteomes" id="UP000039865">
    <property type="component" value="Unassembled WGS sequence"/>
</dbReference>
<dbReference type="SUPFAM" id="SSF50985">
    <property type="entry name" value="RCC1/BLIP-II"/>
    <property type="match status" value="1"/>
</dbReference>
<evidence type="ECO:0000259" key="4">
    <source>
        <dbReference type="PROSITE" id="PS50086"/>
    </source>
</evidence>
<feature type="coiled-coil region" evidence="2">
    <location>
        <begin position="624"/>
        <end position="658"/>
    </location>
</feature>
<reference evidence="5 6" key="1">
    <citation type="submission" date="2014-06" db="EMBL/GenBank/DDBJ databases">
        <authorList>
            <person name="Swart Estienne"/>
        </authorList>
    </citation>
    <scope>NUCLEOTIDE SEQUENCE [LARGE SCALE GENOMIC DNA]</scope>
    <source>
        <strain evidence="5 6">130c</strain>
    </source>
</reference>
<feature type="region of interest" description="Disordered" evidence="3">
    <location>
        <begin position="1189"/>
        <end position="1208"/>
    </location>
</feature>
<protein>
    <submittedName>
        <fullName evidence="5">Tbc domain-containing protein</fullName>
    </submittedName>
</protein>
<evidence type="ECO:0000313" key="5">
    <source>
        <dbReference type="EMBL" id="CDW89342.1"/>
    </source>
</evidence>
<proteinExistence type="predicted"/>
<dbReference type="Gene3D" id="1.10.8.270">
    <property type="entry name" value="putative rabgap domain of human tbc1 domain family member 14 like domains"/>
    <property type="match status" value="1"/>
</dbReference>
<keyword evidence="2" id="KW-0175">Coiled coil</keyword>
<gene>
    <name evidence="5" type="primary">Contig6925.g7414</name>
    <name evidence="5" type="ORF">STYLEM_18474</name>
</gene>
<sequence length="1517" mass="175196">MLNGGKQAISKNSGMNLNKNESSEDLMRQELDEGRASYMTEFNIRSPNIQKKRMEFGNSSGTSGLMNEYVWQFSKKNYNNQDGITLETDFTRLDVRVSKIADKWARSIVLDKKGKLYQWQSLGRFDEDSKQSQHQPNEEKLLQEIQAQIDGKPLQRQVIKDIACNSSCLFLATENGEVLIGKVKNQEDENDKVNNNNAFEKRLNKIRSTDKISFSFFKMNSIQSHFISQISCGNNHAILLTSSGFVYSFGKNHLGQLGHPSQSEDLNEPLIIFSLLNLKVFSIACGKHHNIVIGSSRDTMASTFQIYSTQNALFTTIDKNKTLVYSWGNNTHGQLGLNDTNDRNTPTLVESVLDYNFKKAHCGSYHSGLLEENGCLFMFGSNQFGQTGVNSEQDQLEPQSLFSYYEQSNEEGSTYKSSGHQDQFQMIITKFILDFNCSSNSTICYTDEQEVLLWGKNFFDTKEAQNFYEPVILLKIDESILNRTRTDSQIVDRIQTLKNEGLLIFSRQSQKSDVQDQSFASSYMNRDHSFQMSQGNSFLKNQNYGSGRNGLFQMPQNSGQYSTGISFNKEFENLLQYIAITAGNTNMPDGIKPMTFRPNNLPPKTNEEEKLHQKLVEDNRKQYLKKVRDREKMMEKKRVEQEKREKRLQEMKEIWENDLLPNWDQVKRTKRVRELWIEGLPSVIRGKVWFYAFGNRNSISKDFYYIMADKGKKLRKLLKEITIVDQEIIDNGGQPRTGYGSSDKENENLQSSGLLTEEQKLKQGQQAQFGSPKLQELNQRYDKLRNKLNFLIGIENQTIQNRERSISIIETDLPRTFPLLGLFKQGGMHYEQLQRILEAFTLHRPDIGYVQGMSYVAAALLLYMDEHSAFITFCNMITKYPIMPFYTFNEIQIRKLLQLFKQVFQHNLPDLCEHLESENIQPKQYVYEWFMTVFTRALNISLLSRVWDFYFLDGIFVLFQTAIAILRILEKPLLQQDFEGIMKIIKNVSDYVNDEEELVSFIYDVSYPKWIYDELPKLEFEFLNTVVQEESSKKGPIDQVNLSKSKQMLKRYIAEMGSIKEGKGLSYPERPSHQSQIKIVAPKPVRARPLAVNHMTQFKWIETSPVKSENTDLSIAIQEEKSKNISQETQLKVDTHNKMPRLNFQIEQNLSYEDESLQIKSKGNNSPMSQLQSIMEAEQELNEIFSKNKNGRNNDFSSGSFRLAPPQWSPNKNCDSFQMDNLNSTNDSQISQSTAGFSKFGHFKAPIKRPSQNTNSNFQFNPKNSLIGGGVHCNSQEMIPSSRVSQGMMNTQDSQNCTNYMFAFSQTTSPTAYSNGINPFSFVEQHSGAFSMNNQSWLNGSIYHHQQYDQQQQQQFAHVNSHMQQNNYNDSLQMQAQQQHYNLQQQFSSLNISNSAPEFKNNYLQHYSAHYSIQNTEYQQDNLGMQQQHLNPQQYLTQTQIDYDNHHKICLSDRSHHPQAYASYYQNCITTGTNQVTHASAIDSNLQKEFMHQSSSTVLQRSRMMNQSIQQSKQETF</sequence>
<feature type="region of interest" description="Disordered" evidence="3">
    <location>
        <begin position="1493"/>
        <end position="1517"/>
    </location>
</feature>
<dbReference type="PANTHER" id="PTHR47219:SF15">
    <property type="entry name" value="TBC1 DOMAIN FAMILY MEMBER 12 ISOFORM X1"/>
    <property type="match status" value="1"/>
</dbReference>
<dbReference type="PROSITE" id="PS50086">
    <property type="entry name" value="TBC_RABGAP"/>
    <property type="match status" value="1"/>
</dbReference>
<feature type="domain" description="Rab-GAP TBC" evidence="4">
    <location>
        <begin position="679"/>
        <end position="954"/>
    </location>
</feature>
<name>A0A078B7S3_STYLE</name>